<comment type="caution">
    <text evidence="1">The sequence shown here is derived from an EMBL/GenBank/DDBJ whole genome shotgun (WGS) entry which is preliminary data.</text>
</comment>
<gene>
    <name evidence="1" type="ORF">ACN38_g5041</name>
</gene>
<dbReference type="EMBL" id="LHQQ01000068">
    <property type="protein sequence ID" value="KOS44087.1"/>
    <property type="molecule type" value="Genomic_DNA"/>
</dbReference>
<organism evidence="1 2">
    <name type="scientific">Penicillium nordicum</name>
    <dbReference type="NCBI Taxonomy" id="229535"/>
    <lineage>
        <taxon>Eukaryota</taxon>
        <taxon>Fungi</taxon>
        <taxon>Dikarya</taxon>
        <taxon>Ascomycota</taxon>
        <taxon>Pezizomycotina</taxon>
        <taxon>Eurotiomycetes</taxon>
        <taxon>Eurotiomycetidae</taxon>
        <taxon>Eurotiales</taxon>
        <taxon>Aspergillaceae</taxon>
        <taxon>Penicillium</taxon>
    </lineage>
</organism>
<protein>
    <submittedName>
        <fullName evidence="1">Uncharacterized protein</fullName>
    </submittedName>
</protein>
<keyword evidence="2" id="KW-1185">Reference proteome</keyword>
<reference evidence="1 2" key="1">
    <citation type="submission" date="2015-08" db="EMBL/GenBank/DDBJ databases">
        <title>Genome sequencing of Penicillium nordicum.</title>
        <authorList>
            <person name="Nguyen H.D."/>
            <person name="Seifert K.A."/>
        </authorList>
    </citation>
    <scope>NUCLEOTIDE SEQUENCE [LARGE SCALE GENOMIC DNA]</scope>
    <source>
        <strain evidence="1 2">DAOMC 185683</strain>
    </source>
</reference>
<dbReference type="Proteomes" id="UP000037696">
    <property type="component" value="Unassembled WGS sequence"/>
</dbReference>
<sequence length="73" mass="8236">MAHFDNKRRNEGTAKYVIKCNGRKIKTKPKMIKCISIRHKTPCYADEGGGEAGNRKAKTLVKDNGCITRKCPR</sequence>
<evidence type="ECO:0000313" key="1">
    <source>
        <dbReference type="EMBL" id="KOS44087.1"/>
    </source>
</evidence>
<evidence type="ECO:0000313" key="2">
    <source>
        <dbReference type="Proteomes" id="UP000037696"/>
    </source>
</evidence>
<dbReference type="AlphaFoldDB" id="A0A0M8P5R1"/>
<accession>A0A0M8P5R1</accession>
<name>A0A0M8P5R1_9EURO</name>
<proteinExistence type="predicted"/>